<dbReference type="GO" id="GO:0006777">
    <property type="term" value="P:Mo-molybdopterin cofactor biosynthetic process"/>
    <property type="evidence" value="ECO:0007669"/>
    <property type="project" value="UniProtKB-KW"/>
</dbReference>
<dbReference type="SUPFAM" id="SSF55040">
    <property type="entry name" value="Molybdenum cofactor biosynthesis protein C, MoaC"/>
    <property type="match status" value="1"/>
</dbReference>
<keyword evidence="8" id="KW-0479">Metal-binding</keyword>
<dbReference type="SFLD" id="SFLDG01383">
    <property type="entry name" value="cyclic_pyranopterin_phosphate"/>
    <property type="match status" value="1"/>
</dbReference>
<keyword evidence="6" id="KW-0004">4Fe-4S</keyword>
<evidence type="ECO:0000256" key="7">
    <source>
        <dbReference type="ARBA" id="ARBA00022691"/>
    </source>
</evidence>
<proteinExistence type="inferred from homology"/>
<dbReference type="InterPro" id="IPR000385">
    <property type="entry name" value="MoaA_NifB_PqqE_Fe-S-bd_CS"/>
</dbReference>
<dbReference type="Pfam" id="PF04055">
    <property type="entry name" value="Radical_SAM"/>
    <property type="match status" value="1"/>
</dbReference>
<evidence type="ECO:0000313" key="17">
    <source>
        <dbReference type="EMBL" id="KAG0152202.1"/>
    </source>
</evidence>
<dbReference type="InterPro" id="IPR036522">
    <property type="entry name" value="MoaC_sf"/>
</dbReference>
<evidence type="ECO:0000259" key="16">
    <source>
        <dbReference type="PROSITE" id="PS51918"/>
    </source>
</evidence>
<dbReference type="InterPro" id="IPR050105">
    <property type="entry name" value="MoCo_biosynth_MoaA/MoaC"/>
</dbReference>
<protein>
    <recommendedName>
        <fullName evidence="5">GTP 3',8-cyclase</fullName>
        <ecNumber evidence="5">4.1.99.22</ecNumber>
    </recommendedName>
</protein>
<comment type="similarity">
    <text evidence="4">In the N-terminal section; belongs to the radical SAM superfamily. MoaA family.</text>
</comment>
<dbReference type="AlphaFoldDB" id="A0A9P6NV70"/>
<dbReference type="InterPro" id="IPR007197">
    <property type="entry name" value="rSAM"/>
</dbReference>
<evidence type="ECO:0000256" key="5">
    <source>
        <dbReference type="ARBA" id="ARBA00012167"/>
    </source>
</evidence>
<feature type="domain" description="Radical SAM core" evidence="16">
    <location>
        <begin position="31"/>
        <end position="264"/>
    </location>
</feature>
<dbReference type="EC" id="4.1.99.22" evidence="5"/>
<keyword evidence="10" id="KW-0408">Iron</keyword>
<dbReference type="GO" id="GO:0061798">
    <property type="term" value="F:GTP 3',8'-cyclase activity"/>
    <property type="evidence" value="ECO:0007669"/>
    <property type="project" value="UniProtKB-EC"/>
</dbReference>
<dbReference type="SFLD" id="SFLDS00029">
    <property type="entry name" value="Radical_SAM"/>
    <property type="match status" value="1"/>
</dbReference>
<evidence type="ECO:0000256" key="6">
    <source>
        <dbReference type="ARBA" id="ARBA00022485"/>
    </source>
</evidence>
<keyword evidence="11" id="KW-0411">Iron-sulfur</keyword>
<evidence type="ECO:0000256" key="15">
    <source>
        <dbReference type="ARBA" id="ARBA00048697"/>
    </source>
</evidence>
<dbReference type="InterPro" id="IPR006638">
    <property type="entry name" value="Elp3/MiaA/NifB-like_rSAM"/>
</dbReference>
<evidence type="ECO:0000256" key="11">
    <source>
        <dbReference type="ARBA" id="ARBA00023014"/>
    </source>
</evidence>
<comment type="caution">
    <text evidence="17">The sequence shown here is derived from an EMBL/GenBank/DDBJ whole genome shotgun (WGS) entry which is preliminary data.</text>
</comment>
<evidence type="ECO:0000256" key="8">
    <source>
        <dbReference type="ARBA" id="ARBA00022723"/>
    </source>
</evidence>
<dbReference type="Pfam" id="PF06463">
    <property type="entry name" value="Mob_synth_C"/>
    <property type="match status" value="1"/>
</dbReference>
<evidence type="ECO:0000313" key="18">
    <source>
        <dbReference type="Proteomes" id="UP000886653"/>
    </source>
</evidence>
<dbReference type="Proteomes" id="UP000886653">
    <property type="component" value="Unassembled WGS sequence"/>
</dbReference>
<dbReference type="PANTHER" id="PTHR22960">
    <property type="entry name" value="MOLYBDOPTERIN COFACTOR SYNTHESIS PROTEIN A"/>
    <property type="match status" value="1"/>
</dbReference>
<evidence type="ECO:0000256" key="1">
    <source>
        <dbReference type="ARBA" id="ARBA00001966"/>
    </source>
</evidence>
<evidence type="ECO:0000256" key="4">
    <source>
        <dbReference type="ARBA" id="ARBA00009862"/>
    </source>
</evidence>
<evidence type="ECO:0000256" key="2">
    <source>
        <dbReference type="ARBA" id="ARBA00005046"/>
    </source>
</evidence>
<keyword evidence="12" id="KW-0342">GTP-binding</keyword>
<dbReference type="SUPFAM" id="SSF102114">
    <property type="entry name" value="Radical SAM enzymes"/>
    <property type="match status" value="1"/>
</dbReference>
<evidence type="ECO:0000256" key="12">
    <source>
        <dbReference type="ARBA" id="ARBA00023134"/>
    </source>
</evidence>
<keyword evidence="13" id="KW-0501">Molybdenum cofactor biosynthesis</keyword>
<dbReference type="Gene3D" id="3.20.20.70">
    <property type="entry name" value="Aldolase class I"/>
    <property type="match status" value="1"/>
</dbReference>
<dbReference type="EMBL" id="MU167209">
    <property type="protein sequence ID" value="KAG0152202.1"/>
    <property type="molecule type" value="Genomic_DNA"/>
</dbReference>
<dbReference type="CDD" id="cd01335">
    <property type="entry name" value="Radical_SAM"/>
    <property type="match status" value="1"/>
</dbReference>
<comment type="cofactor">
    <cofactor evidence="1">
        <name>[4Fe-4S] cluster</name>
        <dbReference type="ChEBI" id="CHEBI:49883"/>
    </cofactor>
</comment>
<dbReference type="GO" id="GO:0051539">
    <property type="term" value="F:4 iron, 4 sulfur cluster binding"/>
    <property type="evidence" value="ECO:0007669"/>
    <property type="project" value="UniProtKB-KW"/>
</dbReference>
<dbReference type="GO" id="GO:0061799">
    <property type="term" value="F:cyclic pyranopterin monophosphate synthase activity"/>
    <property type="evidence" value="ECO:0007669"/>
    <property type="project" value="TreeGrafter"/>
</dbReference>
<accession>A0A9P6NV70</accession>
<evidence type="ECO:0000256" key="10">
    <source>
        <dbReference type="ARBA" id="ARBA00023004"/>
    </source>
</evidence>
<dbReference type="SFLD" id="SFLDG01067">
    <property type="entry name" value="SPASM/twitch_domain_containing"/>
    <property type="match status" value="1"/>
</dbReference>
<dbReference type="InterPro" id="IPR040064">
    <property type="entry name" value="MoaA-like"/>
</dbReference>
<dbReference type="NCBIfam" id="TIGR02666">
    <property type="entry name" value="moaA"/>
    <property type="match status" value="1"/>
</dbReference>
<keyword evidence="9" id="KW-0547">Nucleotide-binding</keyword>
<dbReference type="GO" id="GO:0046872">
    <property type="term" value="F:metal ion binding"/>
    <property type="evidence" value="ECO:0007669"/>
    <property type="project" value="UniProtKB-KW"/>
</dbReference>
<name>A0A9P6NV70_9BASI</name>
<evidence type="ECO:0000256" key="13">
    <source>
        <dbReference type="ARBA" id="ARBA00023150"/>
    </source>
</evidence>
<dbReference type="PROSITE" id="PS01305">
    <property type="entry name" value="MOAA_NIFB_PQQE"/>
    <property type="match status" value="1"/>
</dbReference>
<gene>
    <name evidence="17" type="ORF">CROQUDRAFT_650284</name>
</gene>
<dbReference type="Gene3D" id="3.30.70.640">
    <property type="entry name" value="Molybdopterin cofactor biosynthesis C (MoaC) domain"/>
    <property type="match status" value="1"/>
</dbReference>
<dbReference type="OrthoDB" id="429626at2759"/>
<dbReference type="InterPro" id="IPR002820">
    <property type="entry name" value="Mopterin_CF_biosynth-C_dom"/>
</dbReference>
<dbReference type="GO" id="GO:0005525">
    <property type="term" value="F:GTP binding"/>
    <property type="evidence" value="ECO:0007669"/>
    <property type="project" value="UniProtKB-KW"/>
</dbReference>
<dbReference type="Pfam" id="PF01967">
    <property type="entry name" value="MoaC"/>
    <property type="match status" value="1"/>
</dbReference>
<keyword evidence="14" id="KW-0456">Lyase</keyword>
<dbReference type="InterPro" id="IPR013483">
    <property type="entry name" value="MoaA"/>
</dbReference>
<comment type="similarity">
    <text evidence="3">In the C-terminal section; belongs to the MoaC family.</text>
</comment>
<evidence type="ECO:0000256" key="14">
    <source>
        <dbReference type="ARBA" id="ARBA00023239"/>
    </source>
</evidence>
<keyword evidence="18" id="KW-1185">Reference proteome</keyword>
<comment type="pathway">
    <text evidence="2">Cofactor biosynthesis; molybdopterin biosynthesis.</text>
</comment>
<dbReference type="SMART" id="SM00729">
    <property type="entry name" value="Elp3"/>
    <property type="match status" value="1"/>
</dbReference>
<dbReference type="InterPro" id="IPR010505">
    <property type="entry name" value="MoaA_twitch"/>
</dbReference>
<keyword evidence="7" id="KW-0949">S-adenosyl-L-methionine</keyword>
<comment type="catalytic activity">
    <reaction evidence="15">
        <text>GTP + AH2 + S-adenosyl-L-methionine = (8S)-3',8-cyclo-7,8-dihydroguanosine 5'-triphosphate + 5'-deoxyadenosine + L-methionine + A + H(+)</text>
        <dbReference type="Rhea" id="RHEA:49576"/>
        <dbReference type="ChEBI" id="CHEBI:13193"/>
        <dbReference type="ChEBI" id="CHEBI:15378"/>
        <dbReference type="ChEBI" id="CHEBI:17319"/>
        <dbReference type="ChEBI" id="CHEBI:17499"/>
        <dbReference type="ChEBI" id="CHEBI:37565"/>
        <dbReference type="ChEBI" id="CHEBI:57844"/>
        <dbReference type="ChEBI" id="CHEBI:59789"/>
        <dbReference type="ChEBI" id="CHEBI:131766"/>
        <dbReference type="EC" id="4.1.99.22"/>
    </reaction>
</comment>
<dbReference type="InterPro" id="IPR013785">
    <property type="entry name" value="Aldolase_TIM"/>
</dbReference>
<dbReference type="PANTHER" id="PTHR22960:SF0">
    <property type="entry name" value="MOLYBDENUM COFACTOR BIOSYNTHESIS PROTEIN 1"/>
    <property type="match status" value="1"/>
</dbReference>
<dbReference type="InterPro" id="IPR058240">
    <property type="entry name" value="rSAM_sf"/>
</dbReference>
<reference evidence="17" key="1">
    <citation type="submission" date="2013-11" db="EMBL/GenBank/DDBJ databases">
        <title>Genome sequence of the fusiform rust pathogen reveals effectors for host alternation and coevolution with pine.</title>
        <authorList>
            <consortium name="DOE Joint Genome Institute"/>
            <person name="Smith K."/>
            <person name="Pendleton A."/>
            <person name="Kubisiak T."/>
            <person name="Anderson C."/>
            <person name="Salamov A."/>
            <person name="Aerts A."/>
            <person name="Riley R."/>
            <person name="Clum A."/>
            <person name="Lindquist E."/>
            <person name="Ence D."/>
            <person name="Campbell M."/>
            <person name="Kronenberg Z."/>
            <person name="Feau N."/>
            <person name="Dhillon B."/>
            <person name="Hamelin R."/>
            <person name="Burleigh J."/>
            <person name="Smith J."/>
            <person name="Yandell M."/>
            <person name="Nelson C."/>
            <person name="Grigoriev I."/>
            <person name="Davis J."/>
        </authorList>
    </citation>
    <scope>NUCLEOTIDE SEQUENCE</scope>
    <source>
        <strain evidence="17">G11</strain>
    </source>
</reference>
<organism evidence="17 18">
    <name type="scientific">Cronartium quercuum f. sp. fusiforme G11</name>
    <dbReference type="NCBI Taxonomy" id="708437"/>
    <lineage>
        <taxon>Eukaryota</taxon>
        <taxon>Fungi</taxon>
        <taxon>Dikarya</taxon>
        <taxon>Basidiomycota</taxon>
        <taxon>Pucciniomycotina</taxon>
        <taxon>Pucciniomycetes</taxon>
        <taxon>Pucciniales</taxon>
        <taxon>Coleosporiaceae</taxon>
        <taxon>Cronartium</taxon>
    </lineage>
</organism>
<evidence type="ECO:0000256" key="3">
    <source>
        <dbReference type="ARBA" id="ARBA00008484"/>
    </source>
</evidence>
<sequence length="616" mass="69430">MAKEKLRLIDQSHLSSYPNLKPKISSDLIDRHGRHHNYLRISLTERCNLRCQYCMSEDGIPPSQLTQPSNLMTTPELLKITSMLVRHGINKVRFTGGEPSLRSDLPDIIHGIKKMGGVQSIGMTSNGIILKRKLSNLLNAGLTNLNLSLDTLDPLKFELITRRKGHHVVLDCLNQALDCLKVTPYNHDHSPGLDSVKLNVVVIRGLNDMEINDFVRLTDHRAIKVRFIEYMPFEGNAWSNRKLVAYSEMLELIKSQHADIVSIPSESSDTTKYYQIPGFKGQIGFISSMSEHFCGGCNRLRLGADGKLKVCLFGPPNLSILPYLRDQHHVTNENDLMKMIGEALQGKHFKHAGHQQDQDTSTSVPPTLSAMLFHPTRDLNKDENSTWSSDQSQDIIFCWKKKVPSFRFRGNQVSGLNFTKKLFNASKVPGNHWTFRPFSHITSHHKDERKSLTHIDEVTGNPKMVDITEKIETRRTSKAIGFVIVPIRILKLFDQDHEKFKKGNPIIVAQLAGIQAIKRTSELIPLCHNSISINFINLEIDFLKIKLDHLHIRVQALVSCIGKTGVEIESLTGVSIACLTLFDMLKSECGKEMVIEGIRVLEKSGGKNDYSTISNV</sequence>
<dbReference type="PROSITE" id="PS51918">
    <property type="entry name" value="RADICAL_SAM"/>
    <property type="match status" value="1"/>
</dbReference>
<dbReference type="CDD" id="cd21117">
    <property type="entry name" value="Twitch_MoaA"/>
    <property type="match status" value="1"/>
</dbReference>
<dbReference type="SFLD" id="SFLDG01386">
    <property type="entry name" value="main_SPASM_domain-containing"/>
    <property type="match status" value="1"/>
</dbReference>
<evidence type="ECO:0000256" key="9">
    <source>
        <dbReference type="ARBA" id="ARBA00022741"/>
    </source>
</evidence>